<protein>
    <submittedName>
        <fullName evidence="5">EST1 domain-containing protein</fullName>
    </submittedName>
</protein>
<proteinExistence type="predicted"/>
<evidence type="ECO:0000313" key="3">
    <source>
        <dbReference type="EMBL" id="VDO79501.1"/>
    </source>
</evidence>
<dbReference type="WBParaSite" id="SBAD_0000010401-mRNA-1">
    <property type="protein sequence ID" value="SBAD_0000010401-mRNA-1"/>
    <property type="gene ID" value="SBAD_0000010401"/>
</dbReference>
<evidence type="ECO:0000313" key="4">
    <source>
        <dbReference type="Proteomes" id="UP000270296"/>
    </source>
</evidence>
<feature type="domain" description="EDRF1 TPR repeats region" evidence="2">
    <location>
        <begin position="8"/>
        <end position="254"/>
    </location>
</feature>
<reference evidence="5" key="1">
    <citation type="submission" date="2016-06" db="UniProtKB">
        <authorList>
            <consortium name="WormBaseParasite"/>
        </authorList>
    </citation>
    <scope>IDENTIFICATION</scope>
</reference>
<reference evidence="3 4" key="2">
    <citation type="submission" date="2018-11" db="EMBL/GenBank/DDBJ databases">
        <authorList>
            <consortium name="Pathogen Informatics"/>
        </authorList>
    </citation>
    <scope>NUCLEOTIDE SEQUENCE [LARGE SCALE GENOMIC DNA]</scope>
</reference>
<evidence type="ECO:0000259" key="2">
    <source>
        <dbReference type="Pfam" id="PF23723"/>
    </source>
</evidence>
<dbReference type="GO" id="GO:0045893">
    <property type="term" value="P:positive regulation of DNA-templated transcription"/>
    <property type="evidence" value="ECO:0007669"/>
    <property type="project" value="TreeGrafter"/>
</dbReference>
<gene>
    <name evidence="3" type="ORF">SBAD_LOCUS94</name>
</gene>
<accession>A0A183I900</accession>
<dbReference type="PANTHER" id="PTHR15000:SF1">
    <property type="entry name" value="ERYTHROID DIFFERENTIATION-RELATED FACTOR 1"/>
    <property type="match status" value="1"/>
</dbReference>
<dbReference type="AlphaFoldDB" id="A0A183I900"/>
<dbReference type="Proteomes" id="UP000270296">
    <property type="component" value="Unassembled WGS sequence"/>
</dbReference>
<dbReference type="InterPro" id="IPR056583">
    <property type="entry name" value="EDRF1_TPR"/>
</dbReference>
<evidence type="ECO:0000256" key="1">
    <source>
        <dbReference type="SAM" id="MobiDB-lite"/>
    </source>
</evidence>
<organism evidence="5">
    <name type="scientific">Soboliphyme baturini</name>
    <dbReference type="NCBI Taxonomy" id="241478"/>
    <lineage>
        <taxon>Eukaryota</taxon>
        <taxon>Metazoa</taxon>
        <taxon>Ecdysozoa</taxon>
        <taxon>Nematoda</taxon>
        <taxon>Enoplea</taxon>
        <taxon>Dorylaimia</taxon>
        <taxon>Dioctophymatida</taxon>
        <taxon>Dioctophymatoidea</taxon>
        <taxon>Soboliphymatidae</taxon>
        <taxon>Soboliphyme</taxon>
    </lineage>
</organism>
<dbReference type="EMBL" id="UZAM01000135">
    <property type="protein sequence ID" value="VDO79501.1"/>
    <property type="molecule type" value="Genomic_DNA"/>
</dbReference>
<dbReference type="OrthoDB" id="419432at2759"/>
<evidence type="ECO:0000313" key="5">
    <source>
        <dbReference type="WBParaSite" id="SBAD_0000010401-mRNA-1"/>
    </source>
</evidence>
<dbReference type="PANTHER" id="PTHR15000">
    <property type="entry name" value="ERYTHROID DIFFERENTIATION-RELATED FACTOR 1"/>
    <property type="match status" value="1"/>
</dbReference>
<keyword evidence="4" id="KW-1185">Reference proteome</keyword>
<feature type="region of interest" description="Disordered" evidence="1">
    <location>
        <begin position="186"/>
        <end position="211"/>
    </location>
</feature>
<sequence length="260" mass="29554">MELTSATSENSGVWESVAWELCSTYFTLATHLQERPPSSYCSSSEIEKDITSFMHKALRTIDELCKRNSARLPVYAYRRAVIYHRLGSLYHKLYRENSSKDSVNTSKTKNWKNLAELNYEKSSAGYLELISDAYVDLIHINLERTLLMLLYADNIASHSLKLKAYEKALRLLLECKPAFWEMEKSSHPTADHQASDSQDSTGRRATRRGTAAAGGWQCGEVADEEDVTTLSNSVLQRMQLLSRNFLKFYRSQRSGGTDAK</sequence>
<dbReference type="Pfam" id="PF23723">
    <property type="entry name" value="TPR_EDRF1"/>
    <property type="match status" value="1"/>
</dbReference>
<name>A0A183I900_9BILA</name>